<dbReference type="SUPFAM" id="SSF109854">
    <property type="entry name" value="DinB/YfiT-like putative metalloenzymes"/>
    <property type="match status" value="1"/>
</dbReference>
<reference evidence="4" key="1">
    <citation type="journal article" date="2019" name="Int. J. Syst. Evol. Microbiol.">
        <title>The Global Catalogue of Microorganisms (GCM) 10K type strain sequencing project: providing services to taxonomists for standard genome sequencing and annotation.</title>
        <authorList>
            <consortium name="The Broad Institute Genomics Platform"/>
            <consortium name="The Broad Institute Genome Sequencing Center for Infectious Disease"/>
            <person name="Wu L."/>
            <person name="Ma J."/>
        </authorList>
    </citation>
    <scope>NUCLEOTIDE SEQUENCE [LARGE SCALE GENOMIC DNA]</scope>
    <source>
        <strain evidence="4">CCTCC AB 2013263</strain>
    </source>
</reference>
<sequence length="183" mass="21218">MNIPEMYDYLVRSRRDLWAALERVPDEVLSRNVLNGERFRCIKDLLFHMAEVEDGWTHGDIQNSPFLQEQFPELQGHEFFHDVPLGELLDYWRAVEAGTLAYLGALTDAETARMVAPDDWRGVQFTVDGLLWHVFIHEVRHSAQVAALLRTQGIQPPWLDYLLYQLPPEVKDFVTRDRDPGSA</sequence>
<dbReference type="RefSeq" id="WP_380081132.1">
    <property type="nucleotide sequence ID" value="NZ_JBHRZF010000238.1"/>
</dbReference>
<evidence type="ECO:0000313" key="4">
    <source>
        <dbReference type="Proteomes" id="UP001595748"/>
    </source>
</evidence>
<proteinExistence type="inferred from homology"/>
<dbReference type="InterPro" id="IPR007837">
    <property type="entry name" value="DinB"/>
</dbReference>
<comment type="caution">
    <text evidence="3">The sequence shown here is derived from an EMBL/GenBank/DDBJ whole genome shotgun (WGS) entry which is preliminary data.</text>
</comment>
<name>A0ABV8ABU3_9DEIO</name>
<dbReference type="PANTHER" id="PTHR37302">
    <property type="entry name" value="SLR1116 PROTEIN"/>
    <property type="match status" value="1"/>
</dbReference>
<dbReference type="PANTHER" id="PTHR37302:SF3">
    <property type="entry name" value="DAMAGE-INDUCIBLE PROTEIN DINB"/>
    <property type="match status" value="1"/>
</dbReference>
<organism evidence="3 4">
    <name type="scientific">Deinococcus antarcticus</name>
    <dbReference type="NCBI Taxonomy" id="1298767"/>
    <lineage>
        <taxon>Bacteria</taxon>
        <taxon>Thermotogati</taxon>
        <taxon>Deinococcota</taxon>
        <taxon>Deinococci</taxon>
        <taxon>Deinococcales</taxon>
        <taxon>Deinococcaceae</taxon>
        <taxon>Deinococcus</taxon>
    </lineage>
</organism>
<dbReference type="InterPro" id="IPR034660">
    <property type="entry name" value="DinB/YfiT-like"/>
</dbReference>
<protein>
    <submittedName>
        <fullName evidence="3">DinB family protein</fullName>
    </submittedName>
</protein>
<dbReference type="Proteomes" id="UP001595748">
    <property type="component" value="Unassembled WGS sequence"/>
</dbReference>
<evidence type="ECO:0000256" key="2">
    <source>
        <dbReference type="ARBA" id="ARBA00022723"/>
    </source>
</evidence>
<keyword evidence="2" id="KW-0479">Metal-binding</keyword>
<dbReference type="Gene3D" id="1.20.120.450">
    <property type="entry name" value="dinb family like domain"/>
    <property type="match status" value="1"/>
</dbReference>
<evidence type="ECO:0000313" key="3">
    <source>
        <dbReference type="EMBL" id="MFC3863199.1"/>
    </source>
</evidence>
<evidence type="ECO:0000256" key="1">
    <source>
        <dbReference type="ARBA" id="ARBA00008635"/>
    </source>
</evidence>
<keyword evidence="4" id="KW-1185">Reference proteome</keyword>
<dbReference type="Pfam" id="PF05163">
    <property type="entry name" value="DinB"/>
    <property type="match status" value="1"/>
</dbReference>
<gene>
    <name evidence="3" type="ORF">ACFOPQ_20770</name>
</gene>
<accession>A0ABV8ABU3</accession>
<comment type="similarity">
    <text evidence="1">Belongs to the DinB family.</text>
</comment>
<dbReference type="EMBL" id="JBHRZF010000238">
    <property type="protein sequence ID" value="MFC3863199.1"/>
    <property type="molecule type" value="Genomic_DNA"/>
</dbReference>